<proteinExistence type="predicted"/>
<dbReference type="SMART" id="SM00644">
    <property type="entry name" value="Ami_2"/>
    <property type="match status" value="1"/>
</dbReference>
<dbReference type="EMBL" id="CP146069">
    <property type="protein sequence ID" value="WWR45721.1"/>
    <property type="molecule type" value="Genomic_DNA"/>
</dbReference>
<dbReference type="EC" id="3.5.1.28" evidence="2"/>
<dbReference type="Gene3D" id="3.40.80.10">
    <property type="entry name" value="Peptidoglycan recognition protein-like"/>
    <property type="match status" value="1"/>
</dbReference>
<keyword evidence="4" id="KW-0961">Cell wall biogenesis/degradation</keyword>
<dbReference type="Pfam" id="PF01510">
    <property type="entry name" value="Amidase_2"/>
    <property type="match status" value="1"/>
</dbReference>
<dbReference type="CDD" id="cd06583">
    <property type="entry name" value="PGRP"/>
    <property type="match status" value="1"/>
</dbReference>
<evidence type="ECO:0000256" key="3">
    <source>
        <dbReference type="ARBA" id="ARBA00022801"/>
    </source>
</evidence>
<comment type="catalytic activity">
    <reaction evidence="1">
        <text>Hydrolyzes the link between N-acetylmuramoyl residues and L-amino acid residues in certain cell-wall glycopeptides.</text>
        <dbReference type="EC" id="3.5.1.28"/>
    </reaction>
</comment>
<evidence type="ECO:0000256" key="2">
    <source>
        <dbReference type="ARBA" id="ARBA00011901"/>
    </source>
</evidence>
<dbReference type="InterPro" id="IPR002502">
    <property type="entry name" value="Amidase_domain"/>
</dbReference>
<gene>
    <name evidence="6" type="ORF">RZ517_13090</name>
</gene>
<dbReference type="Proteomes" id="UP001364156">
    <property type="component" value="Chromosome"/>
</dbReference>
<name>A0ABZ2HIE2_9RHOB</name>
<keyword evidence="3 6" id="KW-0378">Hydrolase</keyword>
<evidence type="ECO:0000256" key="1">
    <source>
        <dbReference type="ARBA" id="ARBA00001561"/>
    </source>
</evidence>
<dbReference type="SUPFAM" id="SSF55846">
    <property type="entry name" value="N-acetylmuramoyl-L-alanine amidase-like"/>
    <property type="match status" value="1"/>
</dbReference>
<dbReference type="PANTHER" id="PTHR30417:SF1">
    <property type="entry name" value="N-ACETYLMURAMOYL-L-ALANINE AMIDASE AMID"/>
    <property type="match status" value="1"/>
</dbReference>
<evidence type="ECO:0000259" key="5">
    <source>
        <dbReference type="SMART" id="SM00644"/>
    </source>
</evidence>
<reference evidence="6 7" key="1">
    <citation type="submission" date="2023-10" db="EMBL/GenBank/DDBJ databases">
        <title>Roseovarius strain S88 nov., isolated from a marine algae.</title>
        <authorList>
            <person name="Lee M.W."/>
            <person name="Lee J.K."/>
            <person name="Kim J.M."/>
            <person name="Choi D.G."/>
            <person name="Baek J.H."/>
            <person name="Bayburt H."/>
            <person name="Jung J.J."/>
            <person name="Han D.M."/>
            <person name="Jeon C.O."/>
        </authorList>
    </citation>
    <scope>NUCLEOTIDE SEQUENCE [LARGE SCALE GENOMIC DNA]</scope>
    <source>
        <strain evidence="6 7">S88</strain>
    </source>
</reference>
<accession>A0ABZ2HIE2</accession>
<dbReference type="InterPro" id="IPR036505">
    <property type="entry name" value="Amidase/PGRP_sf"/>
</dbReference>
<dbReference type="GO" id="GO:0008745">
    <property type="term" value="F:N-acetylmuramoyl-L-alanine amidase activity"/>
    <property type="evidence" value="ECO:0007669"/>
    <property type="project" value="UniProtKB-EC"/>
</dbReference>
<dbReference type="RefSeq" id="WP_338548636.1">
    <property type="nucleotide sequence ID" value="NZ_CP146069.1"/>
</dbReference>
<organism evidence="6 7">
    <name type="scientific">Roseovarius phycicola</name>
    <dbReference type="NCBI Taxonomy" id="3080976"/>
    <lineage>
        <taxon>Bacteria</taxon>
        <taxon>Pseudomonadati</taxon>
        <taxon>Pseudomonadota</taxon>
        <taxon>Alphaproteobacteria</taxon>
        <taxon>Rhodobacterales</taxon>
        <taxon>Roseobacteraceae</taxon>
        <taxon>Roseovarius</taxon>
    </lineage>
</organism>
<sequence>MGPTPLPRGGGWLTTLAQEPIWHPSPNFGPRRDGSVPDIVVLHHTAMESCDAARDRLCDPQAEVSAHYLISETGTCWQLVEEDMRAWHAGAGRWGDVTDVNSRSIGIELANTGGHPFPEPQMTTLEHLLGDVMHRHRIAPERMIAHSDMAPDRKYDPGPRFDWYRLAANGLSIWPQDHDNEEEFTYSAYQFGYSSEATDNGILQAFRSRFRPWKDGPLDARDCALMADLAQRFPFDGPPAAA</sequence>
<keyword evidence="7" id="KW-1185">Reference proteome</keyword>
<evidence type="ECO:0000256" key="4">
    <source>
        <dbReference type="ARBA" id="ARBA00023316"/>
    </source>
</evidence>
<protein>
    <recommendedName>
        <fullName evidence="2">N-acetylmuramoyl-L-alanine amidase</fullName>
        <ecNumber evidence="2">3.5.1.28</ecNumber>
    </recommendedName>
</protein>
<evidence type="ECO:0000313" key="7">
    <source>
        <dbReference type="Proteomes" id="UP001364156"/>
    </source>
</evidence>
<feature type="domain" description="N-acetylmuramoyl-L-alanine amidase" evidence="5">
    <location>
        <begin position="25"/>
        <end position="158"/>
    </location>
</feature>
<evidence type="ECO:0000313" key="6">
    <source>
        <dbReference type="EMBL" id="WWR45721.1"/>
    </source>
</evidence>
<dbReference type="InterPro" id="IPR051206">
    <property type="entry name" value="NAMLAA_amidase_2"/>
</dbReference>
<dbReference type="PANTHER" id="PTHR30417">
    <property type="entry name" value="N-ACETYLMURAMOYL-L-ALANINE AMIDASE AMID"/>
    <property type="match status" value="1"/>
</dbReference>